<dbReference type="Proteomes" id="UP001378956">
    <property type="component" value="Unassembled WGS sequence"/>
</dbReference>
<evidence type="ECO:0000313" key="2">
    <source>
        <dbReference type="Proteomes" id="UP001378956"/>
    </source>
</evidence>
<protein>
    <submittedName>
        <fullName evidence="1">Uncharacterized protein</fullName>
    </submittedName>
</protein>
<evidence type="ECO:0000313" key="1">
    <source>
        <dbReference type="EMBL" id="MEJ2904080.1"/>
    </source>
</evidence>
<dbReference type="RefSeq" id="WP_337717099.1">
    <property type="nucleotide sequence ID" value="NZ_JBBEUB010000005.1"/>
</dbReference>
<keyword evidence="2" id="KW-1185">Reference proteome</keyword>
<name>A0ABU8NP90_9SPHI</name>
<accession>A0ABU8NP90</accession>
<proteinExistence type="predicted"/>
<comment type="caution">
    <text evidence="1">The sequence shown here is derived from an EMBL/GenBank/DDBJ whole genome shotgun (WGS) entry which is preliminary data.</text>
</comment>
<reference evidence="1 2" key="1">
    <citation type="submission" date="2024-03" db="EMBL/GenBank/DDBJ databases">
        <title>Sequence of Lycoming College Course Isolates.</title>
        <authorList>
            <person name="Plotts O."/>
            <person name="Newman J."/>
        </authorList>
    </citation>
    <scope>NUCLEOTIDE SEQUENCE [LARGE SCALE GENOMIC DNA]</scope>
    <source>
        <strain evidence="1 2">CJB-3</strain>
    </source>
</reference>
<dbReference type="EMBL" id="JBBEUB010000005">
    <property type="protein sequence ID" value="MEJ2904080.1"/>
    <property type="molecule type" value="Genomic_DNA"/>
</dbReference>
<sequence length="64" mass="6880">MLTKTFGSAIFGVNALTTTIEVSIGGGNRHHIVDLPDNAIKESLRWAESAIQSAGLKAEVKDWI</sequence>
<organism evidence="1 2">
    <name type="scientific">Pedobacter panaciterrae</name>
    <dbReference type="NCBI Taxonomy" id="363849"/>
    <lineage>
        <taxon>Bacteria</taxon>
        <taxon>Pseudomonadati</taxon>
        <taxon>Bacteroidota</taxon>
        <taxon>Sphingobacteriia</taxon>
        <taxon>Sphingobacteriales</taxon>
        <taxon>Sphingobacteriaceae</taxon>
        <taxon>Pedobacter</taxon>
    </lineage>
</organism>
<gene>
    <name evidence="1" type="ORF">WAE58_16665</name>
</gene>